<keyword evidence="2" id="KW-1185">Reference proteome</keyword>
<gene>
    <name evidence="1" type="ORF">ET33_35430</name>
</gene>
<protein>
    <recommendedName>
        <fullName evidence="3">SpoVT-AbrB domain-containing protein</fullName>
    </recommendedName>
</protein>
<dbReference type="AlphaFoldDB" id="A0A081NT03"/>
<comment type="caution">
    <text evidence="1">The sequence shown here is derived from an EMBL/GenBank/DDBJ whole genome shotgun (WGS) entry which is preliminary data.</text>
</comment>
<name>A0A081NT03_9BACL</name>
<organism evidence="1 2">
    <name type="scientific">Paenibacillus tyrfis</name>
    <dbReference type="NCBI Taxonomy" id="1501230"/>
    <lineage>
        <taxon>Bacteria</taxon>
        <taxon>Bacillati</taxon>
        <taxon>Bacillota</taxon>
        <taxon>Bacilli</taxon>
        <taxon>Bacillales</taxon>
        <taxon>Paenibacillaceae</taxon>
        <taxon>Paenibacillus</taxon>
    </lineage>
</organism>
<proteinExistence type="predicted"/>
<accession>A0A081NT03</accession>
<evidence type="ECO:0000313" key="2">
    <source>
        <dbReference type="Proteomes" id="UP000028123"/>
    </source>
</evidence>
<dbReference type="Proteomes" id="UP000028123">
    <property type="component" value="Unassembled WGS sequence"/>
</dbReference>
<dbReference type="EMBL" id="JNVM01000076">
    <property type="protein sequence ID" value="KEQ21576.1"/>
    <property type="molecule type" value="Genomic_DNA"/>
</dbReference>
<evidence type="ECO:0000313" key="1">
    <source>
        <dbReference type="EMBL" id="KEQ21576.1"/>
    </source>
</evidence>
<evidence type="ECO:0008006" key="3">
    <source>
        <dbReference type="Google" id="ProtNLM"/>
    </source>
</evidence>
<reference evidence="1 2" key="1">
    <citation type="submission" date="2014-06" db="EMBL/GenBank/DDBJ databases">
        <title>Draft genome sequence of Paenibacillus sp. MSt1.</title>
        <authorList>
            <person name="Aw Y.K."/>
            <person name="Ong K.S."/>
            <person name="Gan H.M."/>
            <person name="Lee S.M."/>
        </authorList>
    </citation>
    <scope>NUCLEOTIDE SEQUENCE [LARGE SCALE GENOMIC DNA]</scope>
    <source>
        <strain evidence="1 2">MSt1</strain>
    </source>
</reference>
<sequence length="61" mass="7172">MGQNSKIDHYHRFISILDNKDECLFVIPTAVLKQSMMEIGDEFIVLPRRNSLIIKKIKRKV</sequence>